<dbReference type="OrthoDB" id="4072826at2759"/>
<dbReference type="Gene3D" id="3.40.630.30">
    <property type="match status" value="1"/>
</dbReference>
<dbReference type="InterPro" id="IPR051531">
    <property type="entry name" value="N-acetyltransferase"/>
</dbReference>
<dbReference type="RefSeq" id="XP_038748881.1">
    <property type="nucleotide sequence ID" value="XM_038885682.1"/>
</dbReference>
<dbReference type="GO" id="GO:0016747">
    <property type="term" value="F:acyltransferase activity, transferring groups other than amino-acyl groups"/>
    <property type="evidence" value="ECO:0007669"/>
    <property type="project" value="InterPro"/>
</dbReference>
<feature type="domain" description="N-acetyltransferase" evidence="1">
    <location>
        <begin position="10"/>
        <end position="180"/>
    </location>
</feature>
<dbReference type="SUPFAM" id="SSF55729">
    <property type="entry name" value="Acyl-CoA N-acyltransferases (Nat)"/>
    <property type="match status" value="1"/>
</dbReference>
<dbReference type="Proteomes" id="UP000781932">
    <property type="component" value="Unassembled WGS sequence"/>
</dbReference>
<dbReference type="GeneID" id="62158756"/>
<reference evidence="2" key="2">
    <citation type="submission" date="2020-11" db="EMBL/GenBank/DDBJ databases">
        <title>Whole genome sequencing of Colletotrichum sp.</title>
        <authorList>
            <person name="Li H."/>
        </authorList>
    </citation>
    <scope>NUCLEOTIDE SEQUENCE</scope>
    <source>
        <strain evidence="2">CkLH20</strain>
    </source>
</reference>
<dbReference type="EMBL" id="JAATWM020000007">
    <property type="protein sequence ID" value="KAF9879420.1"/>
    <property type="molecule type" value="Genomic_DNA"/>
</dbReference>
<reference evidence="2" key="1">
    <citation type="submission" date="2020-03" db="EMBL/GenBank/DDBJ databases">
        <authorList>
            <person name="He L."/>
        </authorList>
    </citation>
    <scope>NUCLEOTIDE SEQUENCE</scope>
    <source>
        <strain evidence="2">CkLH20</strain>
    </source>
</reference>
<name>A0A9P6LNC9_9PEZI</name>
<comment type="caution">
    <text evidence="2">The sequence shown here is derived from an EMBL/GenBank/DDBJ whole genome shotgun (WGS) entry which is preliminary data.</text>
</comment>
<dbReference type="InterPro" id="IPR000182">
    <property type="entry name" value="GNAT_dom"/>
</dbReference>
<evidence type="ECO:0000259" key="1">
    <source>
        <dbReference type="Pfam" id="PF13302"/>
    </source>
</evidence>
<dbReference type="AlphaFoldDB" id="A0A9P6LNC9"/>
<dbReference type="PANTHER" id="PTHR43792:SF1">
    <property type="entry name" value="N-ACETYLTRANSFERASE DOMAIN-CONTAINING PROTEIN"/>
    <property type="match status" value="1"/>
</dbReference>
<accession>A0A9P6LNC9</accession>
<evidence type="ECO:0000313" key="3">
    <source>
        <dbReference type="Proteomes" id="UP000781932"/>
    </source>
</evidence>
<sequence>MGSKPDNPDLWLEPLTPEKHMQDFHEICADEQAAQWSTLRHTDSFESSKALMEKAFMHTANKPWFINRAVMSSNYPSPNSDGTKMVGIVKTVRASHWGLSIGYKLRSDCWGKGYATRAVQMLLDEFWSQPRRAPRREVYAARKQEEGVADDDEDIEITHLIAQVDAENRGSMRVSEKCGGKVVTICEKSVKVWRFDEKRDMAVWRFDKPPVVPPSA</sequence>
<dbReference type="InterPro" id="IPR016181">
    <property type="entry name" value="Acyl_CoA_acyltransferase"/>
</dbReference>
<keyword evidence="3" id="KW-1185">Reference proteome</keyword>
<evidence type="ECO:0000313" key="2">
    <source>
        <dbReference type="EMBL" id="KAF9879420.1"/>
    </source>
</evidence>
<dbReference type="PANTHER" id="PTHR43792">
    <property type="entry name" value="GNAT FAMILY, PUTATIVE (AFU_ORTHOLOGUE AFUA_3G00765)-RELATED-RELATED"/>
    <property type="match status" value="1"/>
</dbReference>
<gene>
    <name evidence="2" type="ORF">CkaCkLH20_02963</name>
</gene>
<protein>
    <recommendedName>
        <fullName evidence="1">N-acetyltransferase domain-containing protein</fullName>
    </recommendedName>
</protein>
<dbReference type="Pfam" id="PF13302">
    <property type="entry name" value="Acetyltransf_3"/>
    <property type="match status" value="1"/>
</dbReference>
<organism evidence="2 3">
    <name type="scientific">Colletotrichum karsti</name>
    <dbReference type="NCBI Taxonomy" id="1095194"/>
    <lineage>
        <taxon>Eukaryota</taxon>
        <taxon>Fungi</taxon>
        <taxon>Dikarya</taxon>
        <taxon>Ascomycota</taxon>
        <taxon>Pezizomycotina</taxon>
        <taxon>Sordariomycetes</taxon>
        <taxon>Hypocreomycetidae</taxon>
        <taxon>Glomerellales</taxon>
        <taxon>Glomerellaceae</taxon>
        <taxon>Colletotrichum</taxon>
        <taxon>Colletotrichum boninense species complex</taxon>
    </lineage>
</organism>
<proteinExistence type="predicted"/>